<feature type="non-terminal residue" evidence="1">
    <location>
        <position position="1"/>
    </location>
</feature>
<dbReference type="EMBL" id="NHYE01005108">
    <property type="protein sequence ID" value="PPQ76887.1"/>
    <property type="molecule type" value="Genomic_DNA"/>
</dbReference>
<accession>A0A409WEF3</accession>
<evidence type="ECO:0000313" key="1">
    <source>
        <dbReference type="EMBL" id="PPQ76887.1"/>
    </source>
</evidence>
<reference evidence="1 2" key="1">
    <citation type="journal article" date="2018" name="Evol. Lett.">
        <title>Horizontal gene cluster transfer increased hallucinogenic mushroom diversity.</title>
        <authorList>
            <person name="Reynolds H.T."/>
            <person name="Vijayakumar V."/>
            <person name="Gluck-Thaler E."/>
            <person name="Korotkin H.B."/>
            <person name="Matheny P.B."/>
            <person name="Slot J.C."/>
        </authorList>
    </citation>
    <scope>NUCLEOTIDE SEQUENCE [LARGE SCALE GENOMIC DNA]</scope>
    <source>
        <strain evidence="1 2">SRW20</strain>
    </source>
</reference>
<dbReference type="OrthoDB" id="3282930at2759"/>
<dbReference type="InParanoid" id="A0A409WEF3"/>
<gene>
    <name evidence="1" type="ORF">CVT26_001446</name>
</gene>
<proteinExistence type="predicted"/>
<dbReference type="Proteomes" id="UP000284706">
    <property type="component" value="Unassembled WGS sequence"/>
</dbReference>
<dbReference type="AlphaFoldDB" id="A0A409WEF3"/>
<sequence>NLASNVSPSIKNAPGLDSTLAVFSAILICLENSFWHQTMSSMNTSEAFLASWKQFIATGTKDRLIAELESLGNYPGALPKPAEGKTDEQRLYESSLVDILLKHRLGMDITPLGLSAFYIYTF</sequence>
<keyword evidence="2" id="KW-1185">Reference proteome</keyword>
<comment type="caution">
    <text evidence="1">The sequence shown here is derived from an EMBL/GenBank/DDBJ whole genome shotgun (WGS) entry which is preliminary data.</text>
</comment>
<organism evidence="1 2">
    <name type="scientific">Gymnopilus dilepis</name>
    <dbReference type="NCBI Taxonomy" id="231916"/>
    <lineage>
        <taxon>Eukaryota</taxon>
        <taxon>Fungi</taxon>
        <taxon>Dikarya</taxon>
        <taxon>Basidiomycota</taxon>
        <taxon>Agaricomycotina</taxon>
        <taxon>Agaricomycetes</taxon>
        <taxon>Agaricomycetidae</taxon>
        <taxon>Agaricales</taxon>
        <taxon>Agaricineae</taxon>
        <taxon>Hymenogastraceae</taxon>
        <taxon>Gymnopilus</taxon>
    </lineage>
</organism>
<protein>
    <submittedName>
        <fullName evidence="1">Uncharacterized protein</fullName>
    </submittedName>
</protein>
<name>A0A409WEF3_9AGAR</name>
<evidence type="ECO:0000313" key="2">
    <source>
        <dbReference type="Proteomes" id="UP000284706"/>
    </source>
</evidence>